<keyword evidence="2" id="KW-1185">Reference proteome</keyword>
<comment type="caution">
    <text evidence="1">The sequence shown here is derived from an EMBL/GenBank/DDBJ whole genome shotgun (WGS) entry which is preliminary data.</text>
</comment>
<evidence type="ECO:0008006" key="3">
    <source>
        <dbReference type="Google" id="ProtNLM"/>
    </source>
</evidence>
<protein>
    <recommendedName>
        <fullName evidence="3">DUF2785 domain-containing protein</fullName>
    </recommendedName>
</protein>
<sequence>MNSNKSIEQLVHSFMSEELEKCHIIKDALIEAVASKEIASKVVLLLKDCLITCQSEQEIGNKGFYKEVSNPELVVIILEILHKCFKTGADLAPVIVHIAHILYIDKRESDKSKIELYIQFCAAAILDLVISSEISFSQEVIGLILADVYRSDKLTEEYMCDIYCKLAEQGVNISSKIKSLLTTLHNEGTLVLMKNSLLALWAAVRGGCFDTKIPNSDNTYNLWLWHLVTKCVWKLKPKYEEVIKLGAVGCLIETAIRYPQTRFLILECMEKWGIREPKRPRTVFKRDLVQLFSYCRENPGITCLPSNIQIGKRGIMYT</sequence>
<dbReference type="Proteomes" id="UP001079657">
    <property type="component" value="Unassembled WGS sequence"/>
</dbReference>
<dbReference type="RefSeq" id="WP_268050563.1">
    <property type="nucleotide sequence ID" value="NZ_JAPQES010000005.1"/>
</dbReference>
<gene>
    <name evidence="1" type="ORF">OXH55_13635</name>
</gene>
<name>A0ABT4CRL3_9CLOT</name>
<dbReference type="EMBL" id="JAPQES010000005">
    <property type="protein sequence ID" value="MCY6371682.1"/>
    <property type="molecule type" value="Genomic_DNA"/>
</dbReference>
<organism evidence="1 2">
    <name type="scientific">Clostridium ganghwense</name>
    <dbReference type="NCBI Taxonomy" id="312089"/>
    <lineage>
        <taxon>Bacteria</taxon>
        <taxon>Bacillati</taxon>
        <taxon>Bacillota</taxon>
        <taxon>Clostridia</taxon>
        <taxon>Eubacteriales</taxon>
        <taxon>Clostridiaceae</taxon>
        <taxon>Clostridium</taxon>
    </lineage>
</organism>
<evidence type="ECO:0000313" key="2">
    <source>
        <dbReference type="Proteomes" id="UP001079657"/>
    </source>
</evidence>
<evidence type="ECO:0000313" key="1">
    <source>
        <dbReference type="EMBL" id="MCY6371682.1"/>
    </source>
</evidence>
<accession>A0ABT4CRL3</accession>
<reference evidence="1" key="1">
    <citation type="submission" date="2022-12" db="EMBL/GenBank/DDBJ databases">
        <authorList>
            <person name="Wang J."/>
        </authorList>
    </citation>
    <scope>NUCLEOTIDE SEQUENCE</scope>
    <source>
        <strain evidence="1">HY-42-06</strain>
    </source>
</reference>
<proteinExistence type="predicted"/>